<keyword evidence="8" id="KW-1185">Reference proteome</keyword>
<feature type="region of interest" description="Disordered" evidence="5">
    <location>
        <begin position="72"/>
        <end position="115"/>
    </location>
</feature>
<comment type="caution">
    <text evidence="7">The sequence shown here is derived from an EMBL/GenBank/DDBJ whole genome shotgun (WGS) entry which is preliminary data.</text>
</comment>
<evidence type="ECO:0000256" key="1">
    <source>
        <dbReference type="ARBA" id="ARBA00004167"/>
    </source>
</evidence>
<keyword evidence="3 6" id="KW-1133">Transmembrane helix</keyword>
<sequence length="683" mass="77174">MKPPIRDLVTECIILIGNINSNDSGTHDWTIDIPTSVLGKTAKYVLRFKDLNPAFNPESRDVSSPAFLVITGDSSSSSRTSSSSSTITSSPKLSSSAVSSTQASTPPTGAIGNSTAVDTTYKDKYTKLSGGLTAGIAVASVVVLCAVLGLVYFLYKRRKNKRDPATEPSTEHPTGSLTKPPTYQEAPKQQSAVPSEKAAELGTEERPVELEALQSGCELGDFPLDIMFHIMGELGWAGSVCLGLTCPPPLCREPPKSARVELFKLLGAWHGDQYTCWAPNSPWGRIKGSNVNTKVIPARFLRKSVYDITPLDNTRETIARNTMLRYNLGRSYQDYFWFRTPRINQKNIDDSLIAWPPGWLSRENDPESAFRMSPLPNPYNMGLERWEKEATKVILSTIDVARDRRHWRWYWKNCLLFRRNYASFQEAWAERQAEIVSTQTHRRLGDLPLEIIYNVMGLLGWEGSTCLGLTCPELYDAYRALYPSKVPLRSLVDTTLPFRLYPVTQIEMTQLYPPIELYKLVGNWNGLKNRYLFWKNDLCWKRENTGCPTSMTTALDVPSSGVPDRFLLPSDYEFTRTDRTDHTLVDYDEDISVHLGSKEATLLLQASRIPFPFNLGAEWDSKAKKLIVESINLAPCAGSWQFYWKSTNIWQRNTLYFDKKWKSAEAAEKALDHFPEWIEMIGF</sequence>
<dbReference type="AlphaFoldDB" id="A0A4Z1FI80"/>
<keyword evidence="2 6" id="KW-0812">Transmembrane</keyword>
<evidence type="ECO:0000256" key="4">
    <source>
        <dbReference type="ARBA" id="ARBA00023136"/>
    </source>
</evidence>
<dbReference type="InterPro" id="IPR051694">
    <property type="entry name" value="Immunoregulatory_rcpt-like"/>
</dbReference>
<reference evidence="7 8" key="1">
    <citation type="submission" date="2017-12" db="EMBL/GenBank/DDBJ databases">
        <title>Comparative genomics of Botrytis spp.</title>
        <authorList>
            <person name="Valero-Jimenez C.A."/>
            <person name="Tapia P."/>
            <person name="Veloso J."/>
            <person name="Silva-Moreno E."/>
            <person name="Staats M."/>
            <person name="Valdes J.H."/>
            <person name="Van Kan J.A.L."/>
        </authorList>
    </citation>
    <scope>NUCLEOTIDE SEQUENCE [LARGE SCALE GENOMIC DNA]</scope>
    <source>
        <strain evidence="7 8">Bp0003</strain>
    </source>
</reference>
<comment type="subcellular location">
    <subcellularLocation>
        <location evidence="1">Membrane</location>
        <topology evidence="1">Single-pass membrane protein</topology>
    </subcellularLocation>
</comment>
<dbReference type="EMBL" id="PQXI01000222">
    <property type="protein sequence ID" value="TGO21387.1"/>
    <property type="molecule type" value="Genomic_DNA"/>
</dbReference>
<evidence type="ECO:0000256" key="6">
    <source>
        <dbReference type="SAM" id="Phobius"/>
    </source>
</evidence>
<gene>
    <name evidence="7" type="ORF">BPAE_0223g00160</name>
</gene>
<dbReference type="GO" id="GO:0016020">
    <property type="term" value="C:membrane"/>
    <property type="evidence" value="ECO:0007669"/>
    <property type="project" value="UniProtKB-SubCell"/>
</dbReference>
<organism evidence="7 8">
    <name type="scientific">Botrytis paeoniae</name>
    <dbReference type="NCBI Taxonomy" id="278948"/>
    <lineage>
        <taxon>Eukaryota</taxon>
        <taxon>Fungi</taxon>
        <taxon>Dikarya</taxon>
        <taxon>Ascomycota</taxon>
        <taxon>Pezizomycotina</taxon>
        <taxon>Leotiomycetes</taxon>
        <taxon>Helotiales</taxon>
        <taxon>Sclerotiniaceae</taxon>
        <taxon>Botrytis</taxon>
    </lineage>
</organism>
<evidence type="ECO:0000313" key="8">
    <source>
        <dbReference type="Proteomes" id="UP000297910"/>
    </source>
</evidence>
<proteinExistence type="predicted"/>
<evidence type="ECO:0000256" key="3">
    <source>
        <dbReference type="ARBA" id="ARBA00022989"/>
    </source>
</evidence>
<evidence type="ECO:0000313" key="7">
    <source>
        <dbReference type="EMBL" id="TGO21387.1"/>
    </source>
</evidence>
<dbReference type="PANTHER" id="PTHR15549">
    <property type="entry name" value="PAIRED IMMUNOGLOBULIN-LIKE TYPE 2 RECEPTOR"/>
    <property type="match status" value="1"/>
</dbReference>
<feature type="compositionally biased region" description="Polar residues" evidence="5">
    <location>
        <begin position="167"/>
        <end position="193"/>
    </location>
</feature>
<name>A0A4Z1FI80_9HELO</name>
<dbReference type="Proteomes" id="UP000297910">
    <property type="component" value="Unassembled WGS sequence"/>
</dbReference>
<accession>A0A4Z1FI80</accession>
<keyword evidence="4 6" id="KW-0472">Membrane</keyword>
<evidence type="ECO:0000256" key="2">
    <source>
        <dbReference type="ARBA" id="ARBA00022692"/>
    </source>
</evidence>
<feature type="compositionally biased region" description="Low complexity" evidence="5">
    <location>
        <begin position="74"/>
        <end position="108"/>
    </location>
</feature>
<feature type="transmembrane region" description="Helical" evidence="6">
    <location>
        <begin position="132"/>
        <end position="155"/>
    </location>
</feature>
<dbReference type="PANTHER" id="PTHR15549:SF26">
    <property type="entry name" value="AXIAL BUDDING PATTERN PROTEIN 2-RELATED"/>
    <property type="match status" value="1"/>
</dbReference>
<protein>
    <submittedName>
        <fullName evidence="7">Uncharacterized protein</fullName>
    </submittedName>
</protein>
<evidence type="ECO:0000256" key="5">
    <source>
        <dbReference type="SAM" id="MobiDB-lite"/>
    </source>
</evidence>
<feature type="region of interest" description="Disordered" evidence="5">
    <location>
        <begin position="161"/>
        <end position="205"/>
    </location>
</feature>
<dbReference type="GO" id="GO:0071944">
    <property type="term" value="C:cell periphery"/>
    <property type="evidence" value="ECO:0007669"/>
    <property type="project" value="UniProtKB-ARBA"/>
</dbReference>